<organism evidence="2 3">
    <name type="scientific">Symbiodinium natans</name>
    <dbReference type="NCBI Taxonomy" id="878477"/>
    <lineage>
        <taxon>Eukaryota</taxon>
        <taxon>Sar</taxon>
        <taxon>Alveolata</taxon>
        <taxon>Dinophyceae</taxon>
        <taxon>Suessiales</taxon>
        <taxon>Symbiodiniaceae</taxon>
        <taxon>Symbiodinium</taxon>
    </lineage>
</organism>
<keyword evidence="3" id="KW-1185">Reference proteome</keyword>
<feature type="chain" id="PRO_5032467929" evidence="1">
    <location>
        <begin position="21"/>
        <end position="392"/>
    </location>
</feature>
<evidence type="ECO:0000256" key="1">
    <source>
        <dbReference type="SAM" id="SignalP"/>
    </source>
</evidence>
<keyword evidence="1" id="KW-0732">Signal</keyword>
<dbReference type="AlphaFoldDB" id="A0A812U4I9"/>
<evidence type="ECO:0000313" key="2">
    <source>
        <dbReference type="EMBL" id="CAE7554776.1"/>
    </source>
</evidence>
<accession>A0A812U4I9</accession>
<dbReference type="OrthoDB" id="10413586at2759"/>
<protein>
    <submittedName>
        <fullName evidence="2">Uncharacterized protein</fullName>
    </submittedName>
</protein>
<sequence length="392" mass="44552">MVLHWRLFLVCWFRHQVGQAATCATGDDAVMLQIQMNEGEMHRDQDATSCIREPASRHLPDDLRGCTHPAPDFLKPAWQTRLVSNPLQPGCWEANSSCAPFTCSAAAACDASMAHNLKLWEPVQPGKLKALVFQYGKVASSALVTGFKLELRIAAAHAHQGEEARQWLRGQPTAIPVEQQGFALSKEWSLMPGDTCFIITAARSHINRDPSEYFENVLAPNHPYGYHPRGRRRDHDTPPAAGEERWTREMVEQLGESNVSALLEDFHAQHPILLGYYAKWFSEVLKPSTGADILAGNFDVEKRHQRVSTSRCTVLALRYEDSKHWDKVLNEYFPGFRLPQENRATQKWYDVPYQNFVKKLKYTQDELDEICQTETETHFYKSDPSSPCAQRA</sequence>
<name>A0A812U4I9_9DINO</name>
<reference evidence="2" key="1">
    <citation type="submission" date="2021-02" db="EMBL/GenBank/DDBJ databases">
        <authorList>
            <person name="Dougan E. K."/>
            <person name="Rhodes N."/>
            <person name="Thang M."/>
            <person name="Chan C."/>
        </authorList>
    </citation>
    <scope>NUCLEOTIDE SEQUENCE</scope>
</reference>
<gene>
    <name evidence="2" type="ORF">SNAT2548_LOCUS31166</name>
</gene>
<comment type="caution">
    <text evidence="2">The sequence shown here is derived from an EMBL/GenBank/DDBJ whole genome shotgun (WGS) entry which is preliminary data.</text>
</comment>
<proteinExistence type="predicted"/>
<dbReference type="Proteomes" id="UP000604046">
    <property type="component" value="Unassembled WGS sequence"/>
</dbReference>
<feature type="signal peptide" evidence="1">
    <location>
        <begin position="1"/>
        <end position="20"/>
    </location>
</feature>
<evidence type="ECO:0000313" key="3">
    <source>
        <dbReference type="Proteomes" id="UP000604046"/>
    </source>
</evidence>
<dbReference type="EMBL" id="CAJNDS010002641">
    <property type="protein sequence ID" value="CAE7554776.1"/>
    <property type="molecule type" value="Genomic_DNA"/>
</dbReference>